<name>A4UHC9_ALEFU</name>
<protein>
    <submittedName>
        <fullName evidence="1">Uncharacterized protein</fullName>
    </submittedName>
</protein>
<sequence length="286" mass="30289">MGGDSGPAPKRPTEALAKIPWQADAAVFAGCSVLSAISVVPVVMAVDKSVTQAAAGMPLGQALKTVARDMLMRPIAMLRSAPFWMVMGVYSCTYGANNLVDVASERCDLAPTTQNSMKLLGATGAYTTSSILKDVAFAKMFSKAAASAKEVQRAVPLTTYGTFLFRDALIIGAGFILPAMVAGGIKSSTGMEPNTAEKVAQLATPCGMQIVITPIHLLGLNLYNTPTATVGERSRAVMSTYPEATGVRMFRFFWAYGVGGLVNKELNQRARDWTVERYASKRAGSS</sequence>
<evidence type="ECO:0000313" key="1">
    <source>
        <dbReference type="EMBL" id="ABO47887.1"/>
    </source>
</evidence>
<dbReference type="InterPro" id="IPR038781">
    <property type="entry name" value="C365.16-ike"/>
</dbReference>
<dbReference type="AlphaFoldDB" id="A4UHC9"/>
<dbReference type="GO" id="GO:0005739">
    <property type="term" value="C:mitochondrion"/>
    <property type="evidence" value="ECO:0007669"/>
    <property type="project" value="TreeGrafter"/>
</dbReference>
<reference evidence="1" key="1">
    <citation type="journal article" date="2007" name="Proc. Natl. Acad. Sci. U.S.A.">
        <title>Spliced leader RNA trans-splicing in dinoflagellates.</title>
        <authorList>
            <person name="Zhang H."/>
            <person name="Hou Y."/>
            <person name="Miranda L."/>
            <person name="Campbell D.A."/>
            <person name="Sturm N.R."/>
            <person name="Gaasterland T."/>
            <person name="Lin S."/>
        </authorList>
    </citation>
    <scope>NUCLEOTIDE SEQUENCE</scope>
    <source>
        <strain evidence="1">GT-CA28</strain>
    </source>
</reference>
<organism evidence="1">
    <name type="scientific">Alexandrium fundyense</name>
    <name type="common">Dinoflagellate</name>
    <dbReference type="NCBI Taxonomy" id="2932"/>
    <lineage>
        <taxon>Eukaryota</taxon>
        <taxon>Sar</taxon>
        <taxon>Alveolata</taxon>
        <taxon>Dinophyceae</taxon>
        <taxon>Gonyaulacales</taxon>
        <taxon>Pyrocystaceae</taxon>
        <taxon>Alexandrium</taxon>
    </lineage>
</organism>
<dbReference type="PANTHER" id="PTHR37845:SF1">
    <property type="entry name" value="SEQUENCE ORPHAN"/>
    <property type="match status" value="1"/>
</dbReference>
<dbReference type="EMBL" id="EF133882">
    <property type="protein sequence ID" value="ABO47887.1"/>
    <property type="molecule type" value="mRNA"/>
</dbReference>
<dbReference type="PANTHER" id="PTHR37845">
    <property type="entry name" value="SEQUENCE ORPHAN"/>
    <property type="match status" value="1"/>
</dbReference>
<proteinExistence type="evidence at transcript level"/>
<accession>A4UHC9</accession>